<feature type="domain" description="PIN" evidence="7">
    <location>
        <begin position="1631"/>
        <end position="1791"/>
    </location>
</feature>
<dbReference type="FunFam" id="3.40.50.1010:FF:000047">
    <property type="entry name" value="Blast:Telomerase-binding protein EST1A"/>
    <property type="match status" value="1"/>
</dbReference>
<dbReference type="GO" id="GO:0000184">
    <property type="term" value="P:nuclear-transcribed mRNA catabolic process, nonsense-mediated decay"/>
    <property type="evidence" value="ECO:0007669"/>
    <property type="project" value="UniProtKB-KW"/>
</dbReference>
<protein>
    <recommendedName>
        <fullName evidence="7">PIN domain-containing protein</fullName>
    </recommendedName>
</protein>
<dbReference type="PANTHER" id="PTHR15696">
    <property type="entry name" value="SMG-7 SUPPRESSOR WITH MORPHOLOGICAL EFFECT ON GENITALIA PROTEIN 7"/>
    <property type="match status" value="1"/>
</dbReference>
<dbReference type="STRING" id="195883.A0A482WLG3"/>
<feature type="compositionally biased region" description="Basic residues" evidence="6">
    <location>
        <begin position="220"/>
        <end position="238"/>
    </location>
</feature>
<dbReference type="Gene3D" id="1.25.40.10">
    <property type="entry name" value="Tetratricopeptide repeat domain"/>
    <property type="match status" value="1"/>
</dbReference>
<feature type="region of interest" description="Disordered" evidence="6">
    <location>
        <begin position="534"/>
        <end position="611"/>
    </location>
</feature>
<keyword evidence="5" id="KW-0539">Nucleus</keyword>
<dbReference type="SUPFAM" id="SSF48452">
    <property type="entry name" value="TPR-like"/>
    <property type="match status" value="1"/>
</dbReference>
<feature type="compositionally biased region" description="Polar residues" evidence="6">
    <location>
        <begin position="1724"/>
        <end position="1733"/>
    </location>
</feature>
<organism evidence="8 9">
    <name type="scientific">Laodelphax striatellus</name>
    <name type="common">Small brown planthopper</name>
    <name type="synonym">Delphax striatella</name>
    <dbReference type="NCBI Taxonomy" id="195883"/>
    <lineage>
        <taxon>Eukaryota</taxon>
        <taxon>Metazoa</taxon>
        <taxon>Ecdysozoa</taxon>
        <taxon>Arthropoda</taxon>
        <taxon>Hexapoda</taxon>
        <taxon>Insecta</taxon>
        <taxon>Pterygota</taxon>
        <taxon>Neoptera</taxon>
        <taxon>Paraneoptera</taxon>
        <taxon>Hemiptera</taxon>
        <taxon>Auchenorrhyncha</taxon>
        <taxon>Fulgoroidea</taxon>
        <taxon>Delphacidae</taxon>
        <taxon>Criomorphinae</taxon>
        <taxon>Laodelphax</taxon>
    </lineage>
</organism>
<dbReference type="Pfam" id="PF10374">
    <property type="entry name" value="EST1"/>
    <property type="match status" value="1"/>
</dbReference>
<evidence type="ECO:0000259" key="7">
    <source>
        <dbReference type="SMART" id="SM00670"/>
    </source>
</evidence>
<dbReference type="GO" id="GO:0005737">
    <property type="term" value="C:cytoplasm"/>
    <property type="evidence" value="ECO:0007669"/>
    <property type="project" value="UniProtKB-SubCell"/>
</dbReference>
<dbReference type="InterPro" id="IPR045153">
    <property type="entry name" value="Est1/Ebs1-like"/>
</dbReference>
<evidence type="ECO:0000256" key="3">
    <source>
        <dbReference type="ARBA" id="ARBA00022490"/>
    </source>
</evidence>
<dbReference type="GO" id="GO:0070034">
    <property type="term" value="F:telomerase RNA binding"/>
    <property type="evidence" value="ECO:0007669"/>
    <property type="project" value="TreeGrafter"/>
</dbReference>
<dbReference type="InterPro" id="IPR019458">
    <property type="entry name" value="Est1-like_N"/>
</dbReference>
<feature type="compositionally biased region" description="Basic and acidic residues" evidence="6">
    <location>
        <begin position="676"/>
        <end position="720"/>
    </location>
</feature>
<dbReference type="Pfam" id="PF13638">
    <property type="entry name" value="PIN_4"/>
    <property type="match status" value="1"/>
</dbReference>
<dbReference type="SMART" id="SM00670">
    <property type="entry name" value="PINc"/>
    <property type="match status" value="1"/>
</dbReference>
<accession>A0A482WLG3</accession>
<dbReference type="PANTHER" id="PTHR15696:SF0">
    <property type="entry name" value="TELOMERASE-BINDING PROTEIN EST1A"/>
    <property type="match status" value="1"/>
</dbReference>
<feature type="compositionally biased region" description="Polar residues" evidence="6">
    <location>
        <begin position="250"/>
        <end position="290"/>
    </location>
</feature>
<gene>
    <name evidence="8" type="ORF">LSTR_LSTR008926</name>
</gene>
<dbReference type="GO" id="GO:0005697">
    <property type="term" value="C:telomerase holoenzyme complex"/>
    <property type="evidence" value="ECO:0007669"/>
    <property type="project" value="TreeGrafter"/>
</dbReference>
<evidence type="ECO:0000256" key="2">
    <source>
        <dbReference type="ARBA" id="ARBA00004496"/>
    </source>
</evidence>
<evidence type="ECO:0000313" key="9">
    <source>
        <dbReference type="Proteomes" id="UP000291343"/>
    </source>
</evidence>
<evidence type="ECO:0000313" key="8">
    <source>
        <dbReference type="EMBL" id="RZF34387.1"/>
    </source>
</evidence>
<reference evidence="8 9" key="1">
    <citation type="journal article" date="2017" name="Gigascience">
        <title>Genome sequence of the small brown planthopper, Laodelphax striatellus.</title>
        <authorList>
            <person name="Zhu J."/>
            <person name="Jiang F."/>
            <person name="Wang X."/>
            <person name="Yang P."/>
            <person name="Bao Y."/>
            <person name="Zhao W."/>
            <person name="Wang W."/>
            <person name="Lu H."/>
            <person name="Wang Q."/>
            <person name="Cui N."/>
            <person name="Li J."/>
            <person name="Chen X."/>
            <person name="Luo L."/>
            <person name="Yu J."/>
            <person name="Kang L."/>
            <person name="Cui F."/>
        </authorList>
    </citation>
    <scope>NUCLEOTIDE SEQUENCE [LARGE SCALE GENOMIC DNA]</scope>
    <source>
        <strain evidence="8">Lst14</strain>
    </source>
</reference>
<feature type="compositionally biased region" description="Polar residues" evidence="6">
    <location>
        <begin position="585"/>
        <end position="605"/>
    </location>
</feature>
<feature type="region of interest" description="Disordered" evidence="6">
    <location>
        <begin position="21"/>
        <end position="305"/>
    </location>
</feature>
<feature type="region of interest" description="Disordered" evidence="6">
    <location>
        <begin position="632"/>
        <end position="837"/>
    </location>
</feature>
<dbReference type="EMBL" id="QKKF02031779">
    <property type="protein sequence ID" value="RZF34387.1"/>
    <property type="molecule type" value="Genomic_DNA"/>
</dbReference>
<keyword evidence="3" id="KW-0963">Cytoplasm</keyword>
<dbReference type="InParanoid" id="A0A482WLG3"/>
<dbReference type="SUPFAM" id="SSF88723">
    <property type="entry name" value="PIN domain-like"/>
    <property type="match status" value="1"/>
</dbReference>
<feature type="compositionally biased region" description="Gly residues" evidence="6">
    <location>
        <begin position="81"/>
        <end position="90"/>
    </location>
</feature>
<proteinExistence type="predicted"/>
<feature type="compositionally biased region" description="Basic residues" evidence="6">
    <location>
        <begin position="659"/>
        <end position="672"/>
    </location>
</feature>
<keyword evidence="9" id="KW-1185">Reference proteome</keyword>
<feature type="region of interest" description="Disordered" evidence="6">
    <location>
        <begin position="1181"/>
        <end position="1206"/>
    </location>
</feature>
<evidence type="ECO:0000256" key="6">
    <source>
        <dbReference type="SAM" id="MobiDB-lite"/>
    </source>
</evidence>
<evidence type="ECO:0000256" key="4">
    <source>
        <dbReference type="ARBA" id="ARBA00023161"/>
    </source>
</evidence>
<feature type="compositionally biased region" description="Basic and acidic residues" evidence="6">
    <location>
        <begin position="110"/>
        <end position="138"/>
    </location>
</feature>
<name>A0A482WLG3_LAOST</name>
<dbReference type="InterPro" id="IPR002716">
    <property type="entry name" value="PIN_dom"/>
</dbReference>
<feature type="region of interest" description="Disordered" evidence="6">
    <location>
        <begin position="1720"/>
        <end position="1741"/>
    </location>
</feature>
<dbReference type="Proteomes" id="UP000291343">
    <property type="component" value="Unassembled WGS sequence"/>
</dbReference>
<feature type="compositionally biased region" description="Basic and acidic residues" evidence="6">
    <location>
        <begin position="479"/>
        <end position="501"/>
    </location>
</feature>
<feature type="region of interest" description="Disordered" evidence="6">
    <location>
        <begin position="1544"/>
        <end position="1610"/>
    </location>
</feature>
<sequence>MKDVLEGCTISNETMSNYKLDDDALKGGKRVKPPVEIYRPGSGPLPRKTGRGEDEVPETILPQKDQRKFGGVGGEREKPRGPGGGGGGSGPSSRVQSEVNNIMSALLKVQDSRRNNEDPAHSAGEDTLKRNRNRKPESKLYVAKHSQNQQTVDDVQEKSVKNNNRLNSFKEGNNRVPSDTNMVERNQSMKGSASKVINERSRGGTVSDDENSNSQSLASGRRKTKKVKNDRRKTKRKGGGGGGGMRNDANRQVNGFQEHQPEKTSQPSSRGQESVTSDTYDSSNSNFEHANNNINTNRNMRHASEPRVMPTGHHYGHQTYENSNRATRDTHSMEHNDSAWNLAGYDKGKPRDHVGNRRHIGGKHNKTNHHSNAELPPRFQKKKQMESSMKHIGTTSADDQWDGSSLVIHQQNSSAIYSYPAPPPPPPTHHPLHPAMYRAAAMPLFQPPPPPPHAHQLAAAASMPTWHNPMPMSRGRGRLRTDMPRPENMSDSRNTRSLTPERHMYAEDTAHHHRYGMSSLQDNYSSPQYDYKVDNFYEKEPPPPHQSNDNLTQTNTVAPPSPTDKPASHKSVESDVHSVEKPEVQPSNNQMTSSTERLPQPATETNNDDVFKVPALNSLDWVEEIERTERLQARSDLSRSTSVNSLHETSPRPKEQGSIRKRRDSRRKKRQGGRNDPGERSPSRESRGHRGSHESLDQCQWRRGEKENLSWRANSHERSHASGSSRHNSAERWQHGREQRGARETEWFRGRREEGGKDRRGRYRNGSRERRGDRRNRRGSSELWSNKSSDETNWRNELRPPEPRPVDTIEQAAGAGSIGGGSGGASTTNPATGQKSPAGILVLPASSAATMTKTSPRSPKTTCEPVAAADESYKPPPAATAQRQLFNPNNPNEPIIVATPGSRAAAPPPPPHHLHAGPYDTGQYTAPHSDLDKCRNVRDQQILSDIERCEYEIGMILNNGHNEQSWGWAMDWRNKLLEMQRVLLVSKMNFCQEKNIEQRIWKAVFHNIIEFLRKMMTDFPDTTDRCKDILLFIIQDGMKYYEDLLSMLESVYKIKFEDYLHSNPDTLKDLGLNKLTLVSAQKIYLCLGDLARYKDQVNEKEQTQRGGPNYGIARQWYVKAQQMNPKNGRPYNQLAVVSCYGRRKLDAVYFYMRSLMSSNPFQSAREPLLSMFDDNRKKWESGGDRVAQRAKQSQKDKEGAGRTRREIWIRPDGGKRVLRTTSAARSRRQDGADTDEEEGEAELKSMCYVDLNKRFCVSFLHVHGKLFTKVGMESFQEAGLAMLREFRVLLQHSPLPLTVTRFLQLLALNMFAIENTQLKNTADLEPGYRSATQECALIVSLQMFNLIVERCVQLLQTADTDNQLQPTPISNLTSDVHVLLPAIKVWCDWLLCHSTVWNPPPSCRDYRVGPSGDAWTRLATLVNLLEKFNTHRDFLSTEPLPDSELVRLPEDVTLSGFTPLMYNTQDPIYTNGNCDMELAQISLRIHKIMFFGTEFLCGVDPPVLKLQKYETGVSEYVSVVEIPSPPVQTTISCCVVQSDNDDDEVCLESSEEEEEEEDEQEGGEGESDDSGKATGVEEESSESSPSAAISNLRKRKEQLERSHRKQERRRQKVQAIVRECEKRVEMEVRPHYLVPDTNCLIDYLAELAAIANAKSPATNEYIYSLVVPLVVMNELEGLSQGACKGVRAAWRGAQHTVRLAEAARNALHFLRSTDAHPPIKGLTTHGNTLNSSRFTDEQDYSEDMKNDDKILTACLNLSRLNSKESKSQKEDGSRRVLCEVVLLTEDRNLKLKALARDMPVSDMPNFIKWAGLGLG</sequence>
<dbReference type="GO" id="GO:0042162">
    <property type="term" value="F:telomeric DNA binding"/>
    <property type="evidence" value="ECO:0007669"/>
    <property type="project" value="TreeGrafter"/>
</dbReference>
<feature type="compositionally biased region" description="Basic and acidic residues" evidence="6">
    <location>
        <begin position="566"/>
        <end position="583"/>
    </location>
</feature>
<dbReference type="SMR" id="A0A482WLG3"/>
<feature type="compositionally biased region" description="Basic residues" evidence="6">
    <location>
        <begin position="1592"/>
        <end position="1610"/>
    </location>
</feature>
<dbReference type="OrthoDB" id="2017974at2759"/>
<dbReference type="Pfam" id="PF10373">
    <property type="entry name" value="EST1_DNA_bind"/>
    <property type="match status" value="1"/>
</dbReference>
<feature type="compositionally biased region" description="Basic and acidic residues" evidence="6">
    <location>
        <begin position="649"/>
        <end position="658"/>
    </location>
</feature>
<comment type="subcellular location">
    <subcellularLocation>
        <location evidence="2">Cytoplasm</location>
    </subcellularLocation>
    <subcellularLocation>
        <location evidence="1">Nucleus</location>
    </subcellularLocation>
</comment>
<feature type="compositionally biased region" description="Polar residues" evidence="6">
    <location>
        <begin position="546"/>
        <end position="558"/>
    </location>
</feature>
<feature type="compositionally biased region" description="Polar residues" evidence="6">
    <location>
        <begin position="638"/>
        <end position="648"/>
    </location>
</feature>
<evidence type="ECO:0000256" key="5">
    <source>
        <dbReference type="ARBA" id="ARBA00023242"/>
    </source>
</evidence>
<evidence type="ECO:0000256" key="1">
    <source>
        <dbReference type="ARBA" id="ARBA00004123"/>
    </source>
</evidence>
<dbReference type="InterPro" id="IPR018834">
    <property type="entry name" value="DNA/RNA-bd_Est1-type"/>
</dbReference>
<feature type="region of interest" description="Disordered" evidence="6">
    <location>
        <begin position="465"/>
        <end position="501"/>
    </location>
</feature>
<feature type="compositionally biased region" description="Basic and acidic residues" evidence="6">
    <location>
        <begin position="728"/>
        <end position="758"/>
    </location>
</feature>
<dbReference type="InterPro" id="IPR011990">
    <property type="entry name" value="TPR-like_helical_dom_sf"/>
</dbReference>
<comment type="caution">
    <text evidence="8">The sequence shown here is derived from an EMBL/GenBank/DDBJ whole genome shotgun (WGS) entry which is preliminary data.</text>
</comment>
<dbReference type="InterPro" id="IPR029060">
    <property type="entry name" value="PIN-like_dom_sf"/>
</dbReference>
<dbReference type="Gene3D" id="3.40.50.1010">
    <property type="entry name" value="5'-nuclease"/>
    <property type="match status" value="1"/>
</dbReference>
<feature type="compositionally biased region" description="Polar residues" evidence="6">
    <location>
        <begin position="161"/>
        <end position="191"/>
    </location>
</feature>
<feature type="compositionally biased region" description="Basic and acidic residues" evidence="6">
    <location>
        <begin position="788"/>
        <end position="807"/>
    </location>
</feature>
<keyword evidence="4" id="KW-0866">Nonsense-mediated mRNA decay</keyword>
<feature type="compositionally biased region" description="Basic and acidic residues" evidence="6">
    <location>
        <begin position="64"/>
        <end position="80"/>
    </location>
</feature>
<feature type="compositionally biased region" description="Acidic residues" evidence="6">
    <location>
        <begin position="1544"/>
        <end position="1568"/>
    </location>
</feature>